<dbReference type="InterPro" id="IPR001905">
    <property type="entry name" value="Ammonium_transpt"/>
</dbReference>
<feature type="transmembrane region" description="Helical" evidence="9">
    <location>
        <begin position="350"/>
        <end position="373"/>
    </location>
</feature>
<dbReference type="InterPro" id="IPR018047">
    <property type="entry name" value="Ammonium_transpt_CS"/>
</dbReference>
<keyword evidence="12" id="KW-1185">Reference proteome</keyword>
<dbReference type="NCBIfam" id="TIGR00836">
    <property type="entry name" value="amt"/>
    <property type="match status" value="1"/>
</dbReference>
<dbReference type="AlphaFoldDB" id="A0A0E3WEQ9"/>
<sequence>MNTGSIAFMIVSSALVFFMTPGLAFFYGGLGRRKNVISTMMMSFVPIGIAVLMWVVLGYSLSFSGEHLLVGNLGAFLMNGVSETTSTKGYEIPDMLFAIYQMMFSIITVGIATGSIVGRMRFSPLLIWIPLWLLLVYYPLAHMVWGGGLLAQLGALDFAGGNVVHISSGVAGLVLSLMVGKRYDHERVAFRPHNVPFVLLGTAVLAFGWIGFNSGSALAANHIAVHAFVTTVVSAATGMLSWLFIEKMISNKPTLVGASTGLVAGLVAITPGAGYVTIGAALVSGALVSPVCYFAISVLKKKIGYDDTLDAFGCHGVGGIFGGLLTALFTSPDLTPEAGNVGLFFGSTHLLIATIIAITFTILWSGTVTWLLLSVIKKFQPLRVSERDEVRGLDDSEHEETAYPTFLGLDT</sequence>
<feature type="transmembrane region" description="Helical" evidence="9">
    <location>
        <begin position="278"/>
        <end position="299"/>
    </location>
</feature>
<gene>
    <name evidence="11" type="primary">amtB</name>
    <name evidence="11" type="ORF">BN1356_00492</name>
</gene>
<accession>A0A0E3WEQ9</accession>
<evidence type="ECO:0000256" key="5">
    <source>
        <dbReference type="ARBA" id="ARBA00022989"/>
    </source>
</evidence>
<proteinExistence type="inferred from homology"/>
<dbReference type="OrthoDB" id="9814202at2"/>
<dbReference type="STRING" id="1608583.BN1356_00492"/>
<evidence type="ECO:0000259" key="10">
    <source>
        <dbReference type="Pfam" id="PF00909"/>
    </source>
</evidence>
<evidence type="ECO:0000313" key="12">
    <source>
        <dbReference type="Proteomes" id="UP000198604"/>
    </source>
</evidence>
<evidence type="ECO:0000256" key="7">
    <source>
        <dbReference type="ARBA" id="ARBA00023177"/>
    </source>
</evidence>
<feature type="transmembrane region" description="Helical" evidence="9">
    <location>
        <begin position="165"/>
        <end position="183"/>
    </location>
</feature>
<comment type="similarity">
    <text evidence="2 9">Belongs to the ammonia transporter channel (TC 1.A.11.2) family.</text>
</comment>
<dbReference type="GO" id="GO:0005886">
    <property type="term" value="C:plasma membrane"/>
    <property type="evidence" value="ECO:0007669"/>
    <property type="project" value="UniProtKB-SubCell"/>
</dbReference>
<dbReference type="Gene3D" id="1.10.3430.10">
    <property type="entry name" value="Ammonium transporter AmtB like domains"/>
    <property type="match status" value="1"/>
</dbReference>
<keyword evidence="3 9" id="KW-0813">Transport</keyword>
<dbReference type="SUPFAM" id="SSF111352">
    <property type="entry name" value="Ammonium transporter"/>
    <property type="match status" value="1"/>
</dbReference>
<dbReference type="RefSeq" id="WP_093649831.1">
    <property type="nucleotide sequence ID" value="NZ_CTEN01000001.1"/>
</dbReference>
<feature type="transmembrane region" description="Helical" evidence="9">
    <location>
        <begin position="125"/>
        <end position="145"/>
    </location>
</feature>
<evidence type="ECO:0000256" key="4">
    <source>
        <dbReference type="ARBA" id="ARBA00022692"/>
    </source>
</evidence>
<organism evidence="11 12">
    <name type="scientific">Streptococcus varani</name>
    <dbReference type="NCBI Taxonomy" id="1608583"/>
    <lineage>
        <taxon>Bacteria</taxon>
        <taxon>Bacillati</taxon>
        <taxon>Bacillota</taxon>
        <taxon>Bacilli</taxon>
        <taxon>Lactobacillales</taxon>
        <taxon>Streptococcaceae</taxon>
        <taxon>Streptococcus</taxon>
    </lineage>
</organism>
<dbReference type="EMBL" id="CTEN01000001">
    <property type="protein sequence ID" value="CQR24129.1"/>
    <property type="molecule type" value="Genomic_DNA"/>
</dbReference>
<evidence type="ECO:0000256" key="3">
    <source>
        <dbReference type="ARBA" id="ARBA00022448"/>
    </source>
</evidence>
<keyword evidence="4 9" id="KW-0812">Transmembrane</keyword>
<feature type="transmembrane region" description="Helical" evidence="9">
    <location>
        <begin position="224"/>
        <end position="245"/>
    </location>
</feature>
<keyword evidence="7 9" id="KW-0924">Ammonia transport</keyword>
<dbReference type="PANTHER" id="PTHR43029">
    <property type="entry name" value="AMMONIUM TRANSPORTER MEP2"/>
    <property type="match status" value="1"/>
</dbReference>
<dbReference type="InterPro" id="IPR029020">
    <property type="entry name" value="Ammonium/urea_transptr"/>
</dbReference>
<dbReference type="PROSITE" id="PS01219">
    <property type="entry name" value="AMMONIUM_TRANSP"/>
    <property type="match status" value="1"/>
</dbReference>
<feature type="domain" description="Ammonium transporter AmtB-like" evidence="10">
    <location>
        <begin position="7"/>
        <end position="403"/>
    </location>
</feature>
<evidence type="ECO:0000256" key="9">
    <source>
        <dbReference type="RuleBase" id="RU362002"/>
    </source>
</evidence>
<feature type="transmembrane region" description="Helical" evidence="9">
    <location>
        <begin position="254"/>
        <end position="272"/>
    </location>
</feature>
<feature type="transmembrane region" description="Helical" evidence="9">
    <location>
        <begin position="311"/>
        <end position="330"/>
    </location>
</feature>
<evidence type="ECO:0000256" key="8">
    <source>
        <dbReference type="ARBA" id="ARBA00050025"/>
    </source>
</evidence>
<feature type="transmembrane region" description="Helical" evidence="9">
    <location>
        <begin position="40"/>
        <end position="61"/>
    </location>
</feature>
<comment type="subcellular location">
    <subcellularLocation>
        <location evidence="9">Cell membrane</location>
        <topology evidence="9">Multi-pass membrane protein</topology>
    </subcellularLocation>
    <subcellularLocation>
        <location evidence="1">Membrane</location>
        <topology evidence="1">Multi-pass membrane protein</topology>
    </subcellularLocation>
</comment>
<dbReference type="GO" id="GO:0008519">
    <property type="term" value="F:ammonium channel activity"/>
    <property type="evidence" value="ECO:0007669"/>
    <property type="project" value="InterPro"/>
</dbReference>
<dbReference type="PANTHER" id="PTHR43029:SF10">
    <property type="entry name" value="AMMONIUM TRANSPORTER MEP2"/>
    <property type="match status" value="1"/>
</dbReference>
<evidence type="ECO:0000256" key="2">
    <source>
        <dbReference type="ARBA" id="ARBA00005887"/>
    </source>
</evidence>
<evidence type="ECO:0000256" key="1">
    <source>
        <dbReference type="ARBA" id="ARBA00004141"/>
    </source>
</evidence>
<evidence type="ECO:0000313" key="11">
    <source>
        <dbReference type="EMBL" id="CQR24129.1"/>
    </source>
</evidence>
<dbReference type="Pfam" id="PF00909">
    <property type="entry name" value="Ammonium_transp"/>
    <property type="match status" value="1"/>
</dbReference>
<feature type="transmembrane region" description="Helical" evidence="9">
    <location>
        <begin position="97"/>
        <end position="118"/>
    </location>
</feature>
<dbReference type="InterPro" id="IPR024041">
    <property type="entry name" value="NH4_transpt_AmtB-like_dom"/>
</dbReference>
<dbReference type="Proteomes" id="UP000198604">
    <property type="component" value="Unassembled WGS sequence"/>
</dbReference>
<keyword evidence="6 9" id="KW-0472">Membrane</keyword>
<name>A0A0E3WEQ9_9STRE</name>
<feature type="transmembrane region" description="Helical" evidence="9">
    <location>
        <begin position="6"/>
        <end position="28"/>
    </location>
</feature>
<feature type="transmembrane region" description="Helical" evidence="9">
    <location>
        <begin position="195"/>
        <end position="212"/>
    </location>
</feature>
<keyword evidence="5 9" id="KW-1133">Transmembrane helix</keyword>
<evidence type="ECO:0000256" key="6">
    <source>
        <dbReference type="ARBA" id="ARBA00023136"/>
    </source>
</evidence>
<protein>
    <recommendedName>
        <fullName evidence="8 9">Ammonium transporter</fullName>
    </recommendedName>
</protein>
<reference evidence="12" key="1">
    <citation type="submission" date="2015-03" db="EMBL/GenBank/DDBJ databases">
        <authorList>
            <person name="Urmite Genomes"/>
        </authorList>
    </citation>
    <scope>NUCLEOTIDE SEQUENCE [LARGE SCALE GENOMIC DNA]</scope>
    <source>
        <strain evidence="12">FF10</strain>
    </source>
</reference>